<sequence length="90" mass="9619">MPRATTTPVQISIPTALVVAVVGLGLVTRAVVLGTALYGSEEKSERAFRLLDRIPGRTSEPQKPEPSPTARSRTRPTARGESVRAATLRP</sequence>
<gene>
    <name evidence="3" type="ORF">PV383_36410</name>
</gene>
<accession>A0ABU4N298</accession>
<feature type="transmembrane region" description="Helical" evidence="2">
    <location>
        <begin position="12"/>
        <end position="39"/>
    </location>
</feature>
<evidence type="ECO:0000256" key="2">
    <source>
        <dbReference type="SAM" id="Phobius"/>
    </source>
</evidence>
<evidence type="ECO:0000313" key="3">
    <source>
        <dbReference type="EMBL" id="MDX3042628.1"/>
    </source>
</evidence>
<organism evidence="3 4">
    <name type="scientific">Streptomyces caniscabiei</name>
    <dbReference type="NCBI Taxonomy" id="2746961"/>
    <lineage>
        <taxon>Bacteria</taxon>
        <taxon>Bacillati</taxon>
        <taxon>Actinomycetota</taxon>
        <taxon>Actinomycetes</taxon>
        <taxon>Kitasatosporales</taxon>
        <taxon>Streptomycetaceae</taxon>
        <taxon>Streptomyces</taxon>
    </lineage>
</organism>
<proteinExistence type="predicted"/>
<keyword evidence="2" id="KW-0472">Membrane</keyword>
<name>A0ABU4N298_9ACTN</name>
<keyword evidence="4" id="KW-1185">Reference proteome</keyword>
<comment type="caution">
    <text evidence="3">The sequence shown here is derived from an EMBL/GenBank/DDBJ whole genome shotgun (WGS) entry which is preliminary data.</text>
</comment>
<keyword evidence="2" id="KW-1133">Transmembrane helix</keyword>
<feature type="compositionally biased region" description="Basic and acidic residues" evidence="1">
    <location>
        <begin position="52"/>
        <end position="63"/>
    </location>
</feature>
<feature type="region of interest" description="Disordered" evidence="1">
    <location>
        <begin position="52"/>
        <end position="90"/>
    </location>
</feature>
<protein>
    <recommendedName>
        <fullName evidence="5">Secreted protein</fullName>
    </recommendedName>
</protein>
<reference evidence="3 4" key="1">
    <citation type="journal article" date="2023" name="Microb. Genom.">
        <title>Mesoterricola silvestris gen. nov., sp. nov., Mesoterricola sediminis sp. nov., Geothrix oryzae sp. nov., Geothrix edaphica sp. nov., Geothrix rubra sp. nov., and Geothrix limicola sp. nov., six novel members of Acidobacteriota isolated from soils.</title>
        <authorList>
            <person name="Weisberg A.J."/>
            <person name="Pearce E."/>
            <person name="Kramer C.G."/>
            <person name="Chang J.H."/>
            <person name="Clarke C.R."/>
        </authorList>
    </citation>
    <scope>NUCLEOTIDE SEQUENCE [LARGE SCALE GENOMIC DNA]</scope>
    <source>
        <strain evidence="3 4">NE20-4-1</strain>
    </source>
</reference>
<evidence type="ECO:0008006" key="5">
    <source>
        <dbReference type="Google" id="ProtNLM"/>
    </source>
</evidence>
<dbReference type="RefSeq" id="WP_193382930.1">
    <property type="nucleotide sequence ID" value="NZ_JABXWI010000031.1"/>
</dbReference>
<keyword evidence="2" id="KW-0812">Transmembrane</keyword>
<dbReference type="EMBL" id="JARAWJ010000039">
    <property type="protein sequence ID" value="MDX3042628.1"/>
    <property type="molecule type" value="Genomic_DNA"/>
</dbReference>
<evidence type="ECO:0000313" key="4">
    <source>
        <dbReference type="Proteomes" id="UP001282474"/>
    </source>
</evidence>
<evidence type="ECO:0000256" key="1">
    <source>
        <dbReference type="SAM" id="MobiDB-lite"/>
    </source>
</evidence>
<feature type="compositionally biased region" description="Low complexity" evidence="1">
    <location>
        <begin position="68"/>
        <end position="79"/>
    </location>
</feature>
<dbReference type="Proteomes" id="UP001282474">
    <property type="component" value="Unassembled WGS sequence"/>
</dbReference>